<dbReference type="GO" id="GO:0003723">
    <property type="term" value="F:RNA binding"/>
    <property type="evidence" value="ECO:0007669"/>
    <property type="project" value="InterPro"/>
</dbReference>
<dbReference type="InterPro" id="IPR011990">
    <property type="entry name" value="TPR-like_helical_dom_sf"/>
</dbReference>
<dbReference type="Proteomes" id="UP000655225">
    <property type="component" value="Unassembled WGS sequence"/>
</dbReference>
<dbReference type="InterPro" id="IPR002885">
    <property type="entry name" value="PPR_rpt"/>
</dbReference>
<sequence>MKPNDVTMVSLLSACAKKLDLKFRRWVHSYIERNEIDMSLLLCNAMLNMYTKCASFEEAKDRLIRYRRRILSHGQLCLLGCEIGGKMMQLSVIFNKMPNQDIAAWNTLISAYEQNGQPK</sequence>
<proteinExistence type="predicted"/>
<evidence type="ECO:0000313" key="3">
    <source>
        <dbReference type="Proteomes" id="UP000655225"/>
    </source>
</evidence>
<dbReference type="EMBL" id="JABCRI010000013">
    <property type="protein sequence ID" value="KAF8394933.1"/>
    <property type="molecule type" value="Genomic_DNA"/>
</dbReference>
<dbReference type="InterPro" id="IPR046960">
    <property type="entry name" value="PPR_At4g14850-like_plant"/>
</dbReference>
<evidence type="ECO:0000313" key="2">
    <source>
        <dbReference type="EMBL" id="KAF8394933.1"/>
    </source>
</evidence>
<dbReference type="OrthoDB" id="9990610at2759"/>
<dbReference type="PANTHER" id="PTHR47926">
    <property type="entry name" value="PENTATRICOPEPTIDE REPEAT-CONTAINING PROTEIN"/>
    <property type="match status" value="1"/>
</dbReference>
<keyword evidence="1" id="KW-0677">Repeat</keyword>
<dbReference type="Gene3D" id="1.25.40.10">
    <property type="entry name" value="Tetratricopeptide repeat domain"/>
    <property type="match status" value="1"/>
</dbReference>
<keyword evidence="3" id="KW-1185">Reference proteome</keyword>
<name>A0A835D921_TETSI</name>
<accession>A0A835D921</accession>
<gene>
    <name evidence="2" type="ORF">HHK36_018872</name>
</gene>
<dbReference type="PANTHER" id="PTHR47926:SF347">
    <property type="entry name" value="PENTATRICOPEPTIDE REPEAT-CONTAINING PROTEIN"/>
    <property type="match status" value="1"/>
</dbReference>
<dbReference type="Pfam" id="PF01535">
    <property type="entry name" value="PPR"/>
    <property type="match status" value="1"/>
</dbReference>
<evidence type="ECO:0008006" key="4">
    <source>
        <dbReference type="Google" id="ProtNLM"/>
    </source>
</evidence>
<dbReference type="GO" id="GO:0009451">
    <property type="term" value="P:RNA modification"/>
    <property type="evidence" value="ECO:0007669"/>
    <property type="project" value="InterPro"/>
</dbReference>
<evidence type="ECO:0000256" key="1">
    <source>
        <dbReference type="ARBA" id="ARBA00022737"/>
    </source>
</evidence>
<reference evidence="2 3" key="1">
    <citation type="submission" date="2020-04" db="EMBL/GenBank/DDBJ databases">
        <title>Plant Genome Project.</title>
        <authorList>
            <person name="Zhang R.-G."/>
        </authorList>
    </citation>
    <scope>NUCLEOTIDE SEQUENCE [LARGE SCALE GENOMIC DNA]</scope>
    <source>
        <strain evidence="2">YNK0</strain>
        <tissue evidence="2">Leaf</tissue>
    </source>
</reference>
<organism evidence="2 3">
    <name type="scientific">Tetracentron sinense</name>
    <name type="common">Spur-leaf</name>
    <dbReference type="NCBI Taxonomy" id="13715"/>
    <lineage>
        <taxon>Eukaryota</taxon>
        <taxon>Viridiplantae</taxon>
        <taxon>Streptophyta</taxon>
        <taxon>Embryophyta</taxon>
        <taxon>Tracheophyta</taxon>
        <taxon>Spermatophyta</taxon>
        <taxon>Magnoliopsida</taxon>
        <taxon>Trochodendrales</taxon>
        <taxon>Trochodendraceae</taxon>
        <taxon>Tetracentron</taxon>
    </lineage>
</organism>
<protein>
    <recommendedName>
        <fullName evidence="4">Pentatricopeptide repeat-containing protein</fullName>
    </recommendedName>
</protein>
<comment type="caution">
    <text evidence="2">The sequence shown here is derived from an EMBL/GenBank/DDBJ whole genome shotgun (WGS) entry which is preliminary data.</text>
</comment>
<dbReference type="AlphaFoldDB" id="A0A835D921"/>